<gene>
    <name evidence="1" type="ORF">EV197_1421</name>
</gene>
<dbReference type="EMBL" id="SGXE01000001">
    <property type="protein sequence ID" value="RZT00186.1"/>
    <property type="molecule type" value="Genomic_DNA"/>
</dbReference>
<evidence type="ECO:0000313" key="2">
    <source>
        <dbReference type="Proteomes" id="UP000292262"/>
    </source>
</evidence>
<dbReference type="PROSITE" id="PS51257">
    <property type="entry name" value="PROKAR_LIPOPROTEIN"/>
    <property type="match status" value="1"/>
</dbReference>
<sequence length="124" mass="14142">MRNLVLIGLIVLSISSCDKTKKYTYVEIIEKKGLFGDIKQEEKDTLVITAKTDSIAYLKVYRKFCIAKMAVEDVKKVLGSVSSKPINFKLLDEKGKDISFIISFDKKDSLENNIRTKIFEIDVQ</sequence>
<keyword evidence="2" id="KW-1185">Reference proteome</keyword>
<dbReference type="OrthoDB" id="795031at2"/>
<protein>
    <recommendedName>
        <fullName evidence="3">Lipoprotein</fullName>
    </recommendedName>
</protein>
<accession>A0A4Q7PIC7</accession>
<evidence type="ECO:0008006" key="3">
    <source>
        <dbReference type="Google" id="ProtNLM"/>
    </source>
</evidence>
<dbReference type="Proteomes" id="UP000292262">
    <property type="component" value="Unassembled WGS sequence"/>
</dbReference>
<name>A0A4Q7PIC7_9FLAO</name>
<dbReference type="RefSeq" id="WP_130285980.1">
    <property type="nucleotide sequence ID" value="NZ_SGXE01000001.1"/>
</dbReference>
<dbReference type="AlphaFoldDB" id="A0A4Q7PIC7"/>
<reference evidence="1 2" key="1">
    <citation type="submission" date="2019-02" db="EMBL/GenBank/DDBJ databases">
        <title>Genomic Encyclopedia of Type Strains, Phase IV (KMG-IV): sequencing the most valuable type-strain genomes for metagenomic binning, comparative biology and taxonomic classification.</title>
        <authorList>
            <person name="Goeker M."/>
        </authorList>
    </citation>
    <scope>NUCLEOTIDE SEQUENCE [LARGE SCALE GENOMIC DNA]</scope>
    <source>
        <strain evidence="1 2">DSM 17196</strain>
    </source>
</reference>
<comment type="caution">
    <text evidence="1">The sequence shown here is derived from an EMBL/GenBank/DDBJ whole genome shotgun (WGS) entry which is preliminary data.</text>
</comment>
<proteinExistence type="predicted"/>
<evidence type="ECO:0000313" key="1">
    <source>
        <dbReference type="EMBL" id="RZT00186.1"/>
    </source>
</evidence>
<organism evidence="1 2">
    <name type="scientific">Aquimarina brevivitae</name>
    <dbReference type="NCBI Taxonomy" id="323412"/>
    <lineage>
        <taxon>Bacteria</taxon>
        <taxon>Pseudomonadati</taxon>
        <taxon>Bacteroidota</taxon>
        <taxon>Flavobacteriia</taxon>
        <taxon>Flavobacteriales</taxon>
        <taxon>Flavobacteriaceae</taxon>
        <taxon>Aquimarina</taxon>
    </lineage>
</organism>